<evidence type="ECO:0000313" key="2">
    <source>
        <dbReference type="EMBL" id="RHJ57513.1"/>
    </source>
</evidence>
<organism evidence="1 3">
    <name type="scientific">[Ruminococcus] lactaris</name>
    <dbReference type="NCBI Taxonomy" id="46228"/>
    <lineage>
        <taxon>Bacteria</taxon>
        <taxon>Bacillati</taxon>
        <taxon>Bacillota</taxon>
        <taxon>Clostridia</taxon>
        <taxon>Lachnospirales</taxon>
        <taxon>Lachnospiraceae</taxon>
        <taxon>Mediterraneibacter</taxon>
    </lineage>
</organism>
<dbReference type="EMBL" id="QSQN01000022">
    <property type="protein sequence ID" value="RGK38997.1"/>
    <property type="molecule type" value="Genomic_DNA"/>
</dbReference>
<accession>A0A3E4LNF0</accession>
<evidence type="ECO:0000313" key="3">
    <source>
        <dbReference type="Proteomes" id="UP000260793"/>
    </source>
</evidence>
<sequence length="406" mass="47393">MSLYGHTYININSLKRWVNSLSVDEIQSVDVGGYNLEIKDETKEMLELQLQGFSECINRMHEGDDWRKYEGIISHAFYNAFIRLDNSSIRMGDFYECLIEPSNLKTYKKIIKGFDYLDIGAIHMKDSAGNAVASIGEKSDLIWEVFYGYFVNENGDGSIDHVYSNHEKYLSIQLFNVEALSQEEIVARVNEILLHVSMVYDMDFKVFEVDSLIKCEGETPILRVEYTPTGFEEVPMFYLSNANNTNDERFKFLSYYQVIEYFFVRAQNYYFLEELKSIDMNNVNHNELRKILANYKKVTNERETLKLVLKRAIDIPKFKTWINSNSEHFDIYCRSQGYKIDLSKEDKKIISNIVERVYGYRCSIAHAKGDVEEYIAIPNISRKIIAAEIPLVKYLAYEVIKNCSEK</sequence>
<name>A0A3E4LNF0_9FIRM</name>
<gene>
    <name evidence="2" type="ORF">DW116_12660</name>
    <name evidence="1" type="ORF">DXD17_09190</name>
</gene>
<dbReference type="Proteomes" id="UP000260793">
    <property type="component" value="Unassembled WGS sequence"/>
</dbReference>
<dbReference type="EMBL" id="QRMI01000046">
    <property type="protein sequence ID" value="RHJ57513.1"/>
    <property type="molecule type" value="Genomic_DNA"/>
</dbReference>
<reference evidence="3 4" key="1">
    <citation type="submission" date="2018-08" db="EMBL/GenBank/DDBJ databases">
        <title>A genome reference for cultivated species of the human gut microbiota.</title>
        <authorList>
            <person name="Zou Y."/>
            <person name="Xue W."/>
            <person name="Luo G."/>
        </authorList>
    </citation>
    <scope>NUCLEOTIDE SEQUENCE [LARGE SCALE GENOMIC DNA]</scope>
    <source>
        <strain evidence="2 4">AM09-9</strain>
        <strain evidence="1 3">TF11-7</strain>
    </source>
</reference>
<dbReference type="AlphaFoldDB" id="A0A3E4LNF0"/>
<proteinExistence type="predicted"/>
<dbReference type="Proteomes" id="UP000285832">
    <property type="component" value="Unassembled WGS sequence"/>
</dbReference>
<evidence type="ECO:0000313" key="1">
    <source>
        <dbReference type="EMBL" id="RGK38997.1"/>
    </source>
</evidence>
<evidence type="ECO:0000313" key="4">
    <source>
        <dbReference type="Proteomes" id="UP000285832"/>
    </source>
</evidence>
<protein>
    <submittedName>
        <fullName evidence="1">Uncharacterized protein</fullName>
    </submittedName>
</protein>
<comment type="caution">
    <text evidence="1">The sequence shown here is derived from an EMBL/GenBank/DDBJ whole genome shotgun (WGS) entry which is preliminary data.</text>
</comment>